<keyword evidence="3" id="KW-1185">Reference proteome</keyword>
<comment type="caution">
    <text evidence="2">The sequence shown here is derived from an EMBL/GenBank/DDBJ whole genome shotgun (WGS) entry which is preliminary data.</text>
</comment>
<feature type="compositionally biased region" description="Low complexity" evidence="1">
    <location>
        <begin position="95"/>
        <end position="105"/>
    </location>
</feature>
<evidence type="ECO:0000256" key="1">
    <source>
        <dbReference type="SAM" id="MobiDB-lite"/>
    </source>
</evidence>
<sequence>MNLFTIINPRDFGGLQVREGQDSLSSGPQPQDHSPARRSARPRGPSPSPPPSRASSRPARARGGRGRGATKHRHASRAHVSDRGSDATLQRARRAAASSGAPGPSARGGGPRRSAPAESAPRERIRRARAAAERAAGRGKRVGIMDVILDAQAPTARLDADDLLDAVEQCQRTALALPSAEDDLLADMFVPGRYEARHAAFWQDVTAALEYAPRSLYHVSAERSTAAWDAASDSGGSEPL</sequence>
<evidence type="ECO:0000313" key="2">
    <source>
        <dbReference type="EMBL" id="GJE84338.1"/>
    </source>
</evidence>
<dbReference type="EMBL" id="BPQB01000001">
    <property type="protein sequence ID" value="GJE84338.1"/>
    <property type="molecule type" value="Genomic_DNA"/>
</dbReference>
<feature type="compositionally biased region" description="Basic residues" evidence="1">
    <location>
        <begin position="59"/>
        <end position="77"/>
    </location>
</feature>
<gene>
    <name evidence="2" type="ORF">PsYK624_004140</name>
</gene>
<proteinExistence type="predicted"/>
<name>A0A9P3FXE8_9APHY</name>
<dbReference type="Proteomes" id="UP000703269">
    <property type="component" value="Unassembled WGS sequence"/>
</dbReference>
<feature type="compositionally biased region" description="Polar residues" evidence="1">
    <location>
        <begin position="22"/>
        <end position="32"/>
    </location>
</feature>
<protein>
    <submittedName>
        <fullName evidence="2">Uncharacterized protein</fullName>
    </submittedName>
</protein>
<organism evidence="2 3">
    <name type="scientific">Phanerochaete sordida</name>
    <dbReference type="NCBI Taxonomy" id="48140"/>
    <lineage>
        <taxon>Eukaryota</taxon>
        <taxon>Fungi</taxon>
        <taxon>Dikarya</taxon>
        <taxon>Basidiomycota</taxon>
        <taxon>Agaricomycotina</taxon>
        <taxon>Agaricomycetes</taxon>
        <taxon>Polyporales</taxon>
        <taxon>Phanerochaetaceae</taxon>
        <taxon>Phanerochaete</taxon>
    </lineage>
</organism>
<dbReference type="AlphaFoldDB" id="A0A9P3FXE8"/>
<reference evidence="2 3" key="1">
    <citation type="submission" date="2021-08" db="EMBL/GenBank/DDBJ databases">
        <title>Draft Genome Sequence of Phanerochaete sordida strain YK-624.</title>
        <authorList>
            <person name="Mori T."/>
            <person name="Dohra H."/>
            <person name="Suzuki T."/>
            <person name="Kawagishi H."/>
            <person name="Hirai H."/>
        </authorList>
    </citation>
    <scope>NUCLEOTIDE SEQUENCE [LARGE SCALE GENOMIC DNA]</scope>
    <source>
        <strain evidence="2 3">YK-624</strain>
    </source>
</reference>
<feature type="region of interest" description="Disordered" evidence="1">
    <location>
        <begin position="1"/>
        <end position="130"/>
    </location>
</feature>
<accession>A0A9P3FXE8</accession>
<dbReference type="OrthoDB" id="2989199at2759"/>
<evidence type="ECO:0000313" key="3">
    <source>
        <dbReference type="Proteomes" id="UP000703269"/>
    </source>
</evidence>